<dbReference type="PROSITE" id="PS51186">
    <property type="entry name" value="GNAT"/>
    <property type="match status" value="1"/>
</dbReference>
<keyword evidence="2" id="KW-0808">Transferase</keyword>
<reference evidence="2 3" key="1">
    <citation type="submission" date="2018-09" db="EMBL/GenBank/DDBJ databases">
        <title>Bacillus saliacetes sp. nov., isolated from Thai shrimp paste (Ka-pi).</title>
        <authorList>
            <person name="Daroonpunt R."/>
            <person name="Tanasupawat S."/>
            <person name="Yiamsombut S."/>
        </authorList>
    </citation>
    <scope>NUCLEOTIDE SEQUENCE [LARGE SCALE GENOMIC DNA]</scope>
    <source>
        <strain evidence="2 3">SKP7-4</strain>
    </source>
</reference>
<dbReference type="InterPro" id="IPR000182">
    <property type="entry name" value="GNAT_dom"/>
</dbReference>
<dbReference type="GO" id="GO:0008999">
    <property type="term" value="F:protein-N-terminal-alanine acetyltransferase activity"/>
    <property type="evidence" value="ECO:0007669"/>
    <property type="project" value="TreeGrafter"/>
</dbReference>
<dbReference type="AlphaFoldDB" id="A0A3A1R6R2"/>
<dbReference type="PANTHER" id="PTHR43792:SF9">
    <property type="entry name" value="RIBOSOMAL-PROTEIN-ALANINE ACETYLTRANSFERASE"/>
    <property type="match status" value="1"/>
</dbReference>
<evidence type="ECO:0000259" key="1">
    <source>
        <dbReference type="PROSITE" id="PS51186"/>
    </source>
</evidence>
<comment type="caution">
    <text evidence="2">The sequence shown here is derived from an EMBL/GenBank/DDBJ whole genome shotgun (WGS) entry which is preliminary data.</text>
</comment>
<sequence>MDQAFKVFPLLETERLILREITVEDAQAIYENFSDDRVTEYYDLETFTDLSQAEALIHKLLSGFTSREQVRWAITIKPEDLLIGTCGFHAIEKEHFKVEAGYELNPDFWGRGIMREALNAIFTYAFEQMGVNRIEAFYDPENDRSKNALEKCGFVYEGTQRKRFFEKGKFVDASLSSLLKEDFQR</sequence>
<dbReference type="RefSeq" id="WP_119544762.1">
    <property type="nucleotide sequence ID" value="NZ_QXIR01000001.1"/>
</dbReference>
<dbReference type="Proteomes" id="UP000265801">
    <property type="component" value="Unassembled WGS sequence"/>
</dbReference>
<dbReference type="OrthoDB" id="9785602at2"/>
<dbReference type="Pfam" id="PF13302">
    <property type="entry name" value="Acetyltransf_3"/>
    <property type="match status" value="1"/>
</dbReference>
<dbReference type="InterPro" id="IPR016181">
    <property type="entry name" value="Acyl_CoA_acyltransferase"/>
</dbReference>
<dbReference type="EMBL" id="QXIR01000001">
    <property type="protein sequence ID" value="RIW38782.1"/>
    <property type="molecule type" value="Genomic_DNA"/>
</dbReference>
<dbReference type="PANTHER" id="PTHR43792">
    <property type="entry name" value="GNAT FAMILY, PUTATIVE (AFU_ORTHOLOGUE AFUA_3G00765)-RELATED-RELATED"/>
    <property type="match status" value="1"/>
</dbReference>
<organism evidence="2 3">
    <name type="scientific">Bacillus salacetis</name>
    <dbReference type="NCBI Taxonomy" id="2315464"/>
    <lineage>
        <taxon>Bacteria</taxon>
        <taxon>Bacillati</taxon>
        <taxon>Bacillota</taxon>
        <taxon>Bacilli</taxon>
        <taxon>Bacillales</taxon>
        <taxon>Bacillaceae</taxon>
        <taxon>Bacillus</taxon>
    </lineage>
</organism>
<dbReference type="InterPro" id="IPR051531">
    <property type="entry name" value="N-acetyltransferase"/>
</dbReference>
<protein>
    <submittedName>
        <fullName evidence="2">N-acetyltransferase</fullName>
    </submittedName>
</protein>
<dbReference type="SUPFAM" id="SSF55729">
    <property type="entry name" value="Acyl-CoA N-acyltransferases (Nat)"/>
    <property type="match status" value="1"/>
</dbReference>
<accession>A0A3A1R6R2</accession>
<dbReference type="Gene3D" id="3.40.630.30">
    <property type="match status" value="1"/>
</dbReference>
<keyword evidence="3" id="KW-1185">Reference proteome</keyword>
<dbReference type="GO" id="GO:0005737">
    <property type="term" value="C:cytoplasm"/>
    <property type="evidence" value="ECO:0007669"/>
    <property type="project" value="TreeGrafter"/>
</dbReference>
<gene>
    <name evidence="2" type="ORF">D3H55_00005</name>
</gene>
<evidence type="ECO:0000313" key="3">
    <source>
        <dbReference type="Proteomes" id="UP000265801"/>
    </source>
</evidence>
<proteinExistence type="predicted"/>
<name>A0A3A1R6R2_9BACI</name>
<feature type="domain" description="N-acetyltransferase" evidence="1">
    <location>
        <begin position="16"/>
        <end position="172"/>
    </location>
</feature>
<evidence type="ECO:0000313" key="2">
    <source>
        <dbReference type="EMBL" id="RIW38782.1"/>
    </source>
</evidence>